<name>A0A1C1CM57_9EURO</name>
<keyword evidence="1" id="KW-0175">Coiled coil</keyword>
<dbReference type="VEuPathDB" id="FungiDB:CLCR_06996"/>
<feature type="region of interest" description="Disordered" evidence="2">
    <location>
        <begin position="211"/>
        <end position="233"/>
    </location>
</feature>
<organism evidence="3 4">
    <name type="scientific">Cladophialophora carrionii</name>
    <dbReference type="NCBI Taxonomy" id="86049"/>
    <lineage>
        <taxon>Eukaryota</taxon>
        <taxon>Fungi</taxon>
        <taxon>Dikarya</taxon>
        <taxon>Ascomycota</taxon>
        <taxon>Pezizomycotina</taxon>
        <taxon>Eurotiomycetes</taxon>
        <taxon>Chaetothyriomycetidae</taxon>
        <taxon>Chaetothyriales</taxon>
        <taxon>Herpotrichiellaceae</taxon>
        <taxon>Cladophialophora</taxon>
    </lineage>
</organism>
<sequence>MQRRAEILATIDGDEARDEADNRRIPLELAMIDYDSRSSRTPSCSVADWALSEASPFPHFTVDVVSNASLGAKHPENPLEHIDKQVHFVSGFQKLAAQRRKVRRLRVRARDGRGHLKATRHRLHGALQRFFKAIEAHPLGFDSDPTLMKDLETAEVACDELDSEDIAQDIVESDLLPEEWDLEDSERRLYEAVLGPSASDEEDDLDIDLGTRAQPDGRPTKAHLDGTYLPGPDEATADERLLALVEERRHLKESLENQEKEYTALSKDMEMRMAAGVPIDIFSRNTLEDFGERRGQLLKHIARLSFQISELEAMSSEASLHDSRQSNVLFGLHQFHDLETRKYIQAPEAGDSPTLQLYEDDDGGGRKADMDSFLGQPVLEQLERVDGLQEQHSVPALVPYSSFMWEVDDELLDNLTNYVSLWLLGCIQSSWWSFTRLAAWVDPTGKFTVQTTTELVKTTWFEDGAGLSSSFVWSEDPRSSIVSEPHLDATLTPTSGTVGMWEPLWQVDGPKRRHTSGYSGGRSHQRRVSSHSHPGTGRVERDPPVPSDSVWLAS</sequence>
<reference evidence="4" key="1">
    <citation type="submission" date="2015-07" db="EMBL/GenBank/DDBJ databases">
        <authorList>
            <person name="Teixeira M.M."/>
            <person name="Souza R.C."/>
            <person name="Almeida L.G."/>
            <person name="Vicente V.A."/>
            <person name="de Hoog S."/>
            <person name="Bocca A.L."/>
            <person name="de Almeida S.R."/>
            <person name="Vasconcelos A.T."/>
            <person name="Felipe M.S."/>
        </authorList>
    </citation>
    <scope>NUCLEOTIDE SEQUENCE [LARGE SCALE GENOMIC DNA]</scope>
    <source>
        <strain evidence="4">KSF</strain>
    </source>
</reference>
<keyword evidence="4" id="KW-1185">Reference proteome</keyword>
<feature type="coiled-coil region" evidence="1">
    <location>
        <begin position="241"/>
        <end position="272"/>
    </location>
</feature>
<comment type="caution">
    <text evidence="3">The sequence shown here is derived from an EMBL/GenBank/DDBJ whole genome shotgun (WGS) entry which is preliminary data.</text>
</comment>
<accession>A0A1C1CM57</accession>
<dbReference type="VEuPathDB" id="FungiDB:G647_09793"/>
<evidence type="ECO:0000256" key="1">
    <source>
        <dbReference type="SAM" id="Coils"/>
    </source>
</evidence>
<evidence type="ECO:0000313" key="3">
    <source>
        <dbReference type="EMBL" id="OCT49532.1"/>
    </source>
</evidence>
<dbReference type="Proteomes" id="UP000094526">
    <property type="component" value="Unassembled WGS sequence"/>
</dbReference>
<gene>
    <name evidence="3" type="ORF">CLCR_06996</name>
</gene>
<feature type="region of interest" description="Disordered" evidence="2">
    <location>
        <begin position="508"/>
        <end position="554"/>
    </location>
</feature>
<protein>
    <submittedName>
        <fullName evidence="3">Uncharacterized protein</fullName>
    </submittedName>
</protein>
<evidence type="ECO:0000256" key="2">
    <source>
        <dbReference type="SAM" id="MobiDB-lite"/>
    </source>
</evidence>
<evidence type="ECO:0000313" key="4">
    <source>
        <dbReference type="Proteomes" id="UP000094526"/>
    </source>
</evidence>
<dbReference type="EMBL" id="LGRB01000010">
    <property type="protein sequence ID" value="OCT49532.1"/>
    <property type="molecule type" value="Genomic_DNA"/>
</dbReference>
<dbReference type="OrthoDB" id="4157125at2759"/>
<dbReference type="AlphaFoldDB" id="A0A1C1CM57"/>
<proteinExistence type="predicted"/>